<keyword evidence="5" id="KW-0375">Hydrogen ion transport</keyword>
<evidence type="ECO:0000256" key="6">
    <source>
        <dbReference type="ARBA" id="ARBA00023065"/>
    </source>
</evidence>
<dbReference type="AlphaFoldDB" id="A0A9P6U4K9"/>
<evidence type="ECO:0000313" key="11">
    <source>
        <dbReference type="Proteomes" id="UP000807716"/>
    </source>
</evidence>
<dbReference type="InterPro" id="IPR006808">
    <property type="entry name" value="ATP_synth_F0_gsu_mt"/>
</dbReference>
<dbReference type="EMBL" id="JAAAJB010000283">
    <property type="protein sequence ID" value="KAG0259471.1"/>
    <property type="molecule type" value="Genomic_DNA"/>
</dbReference>
<keyword evidence="9" id="KW-0066">ATP synthesis</keyword>
<evidence type="ECO:0000256" key="7">
    <source>
        <dbReference type="ARBA" id="ARBA00023128"/>
    </source>
</evidence>
<keyword evidence="4" id="KW-0138">CF(0)</keyword>
<dbReference type="GO" id="GO:0031966">
    <property type="term" value="C:mitochondrial membrane"/>
    <property type="evidence" value="ECO:0007669"/>
    <property type="project" value="UniProtKB-SubCell"/>
</dbReference>
<gene>
    <name evidence="10" type="ORF">DFQ27_004051</name>
</gene>
<evidence type="ECO:0000256" key="4">
    <source>
        <dbReference type="ARBA" id="ARBA00022547"/>
    </source>
</evidence>
<evidence type="ECO:0000256" key="3">
    <source>
        <dbReference type="ARBA" id="ARBA00022448"/>
    </source>
</evidence>
<name>A0A9P6U4K9_9FUNG</name>
<evidence type="ECO:0000256" key="9">
    <source>
        <dbReference type="ARBA" id="ARBA00023310"/>
    </source>
</evidence>
<dbReference type="PANTHER" id="PTHR12386">
    <property type="entry name" value="ATP SYNTHASE SUBUNIT"/>
    <property type="match status" value="1"/>
</dbReference>
<keyword evidence="11" id="KW-1185">Reference proteome</keyword>
<dbReference type="Pfam" id="PF04718">
    <property type="entry name" value="ATP-synt_G"/>
    <property type="match status" value="1"/>
</dbReference>
<organism evidence="10 11">
    <name type="scientific">Actinomortierella ambigua</name>
    <dbReference type="NCBI Taxonomy" id="1343610"/>
    <lineage>
        <taxon>Eukaryota</taxon>
        <taxon>Fungi</taxon>
        <taxon>Fungi incertae sedis</taxon>
        <taxon>Mucoromycota</taxon>
        <taxon>Mortierellomycotina</taxon>
        <taxon>Mortierellomycetes</taxon>
        <taxon>Mortierellales</taxon>
        <taxon>Mortierellaceae</taxon>
        <taxon>Actinomortierella</taxon>
    </lineage>
</organism>
<evidence type="ECO:0000256" key="8">
    <source>
        <dbReference type="ARBA" id="ARBA00023136"/>
    </source>
</evidence>
<comment type="caution">
    <text evidence="10">The sequence shown here is derived from an EMBL/GenBank/DDBJ whole genome shotgun (WGS) entry which is preliminary data.</text>
</comment>
<dbReference type="OrthoDB" id="437at2759"/>
<evidence type="ECO:0000256" key="5">
    <source>
        <dbReference type="ARBA" id="ARBA00022781"/>
    </source>
</evidence>
<evidence type="ECO:0000313" key="10">
    <source>
        <dbReference type="EMBL" id="KAG0259471.1"/>
    </source>
</evidence>
<comment type="subcellular location">
    <subcellularLocation>
        <location evidence="1">Mitochondrion membrane</location>
    </subcellularLocation>
</comment>
<keyword evidence="3" id="KW-0813">Transport</keyword>
<dbReference type="GO" id="GO:0015078">
    <property type="term" value="F:proton transmembrane transporter activity"/>
    <property type="evidence" value="ECO:0007669"/>
    <property type="project" value="InterPro"/>
</dbReference>
<evidence type="ECO:0000256" key="1">
    <source>
        <dbReference type="ARBA" id="ARBA00004325"/>
    </source>
</evidence>
<comment type="similarity">
    <text evidence="2">Belongs to the ATPase g subunit family.</text>
</comment>
<dbReference type="GO" id="GO:0045259">
    <property type="term" value="C:proton-transporting ATP synthase complex"/>
    <property type="evidence" value="ECO:0007669"/>
    <property type="project" value="UniProtKB-KW"/>
</dbReference>
<dbReference type="Proteomes" id="UP000807716">
    <property type="component" value="Unassembled WGS sequence"/>
</dbReference>
<accession>A0A9P6U4K9</accession>
<keyword evidence="8" id="KW-0472">Membrane</keyword>
<keyword evidence="6" id="KW-0406">Ion transport</keyword>
<dbReference type="GO" id="GO:0015986">
    <property type="term" value="P:proton motive force-driven ATP synthesis"/>
    <property type="evidence" value="ECO:0007669"/>
    <property type="project" value="InterPro"/>
</dbReference>
<sequence length="133" mass="14254">MFTKRFASTVSAAKAQELATKSVAQATSGFSKISGPIIYNAKVAGQVAKQVYIKEGMAPPSGAQIEAAKESALKFAKDARSANTWKNISKEQYLKAGLVAAEAYAFFLVGEIVGRRNLVGYDVKPADAHEHHH</sequence>
<reference evidence="10" key="1">
    <citation type="journal article" date="2020" name="Fungal Divers.">
        <title>Resolving the Mortierellaceae phylogeny through synthesis of multi-gene phylogenetics and phylogenomics.</title>
        <authorList>
            <person name="Vandepol N."/>
            <person name="Liber J."/>
            <person name="Desiro A."/>
            <person name="Na H."/>
            <person name="Kennedy M."/>
            <person name="Barry K."/>
            <person name="Grigoriev I.V."/>
            <person name="Miller A.N."/>
            <person name="O'Donnell K."/>
            <person name="Stajich J.E."/>
            <person name="Bonito G."/>
        </authorList>
    </citation>
    <scope>NUCLEOTIDE SEQUENCE</scope>
    <source>
        <strain evidence="10">BC1065</strain>
    </source>
</reference>
<proteinExistence type="inferred from homology"/>
<evidence type="ECO:0000256" key="2">
    <source>
        <dbReference type="ARBA" id="ARBA00005699"/>
    </source>
</evidence>
<protein>
    <submittedName>
        <fullName evidence="10">Uncharacterized protein</fullName>
    </submittedName>
</protein>
<keyword evidence="7" id="KW-0496">Mitochondrion</keyword>